<dbReference type="AlphaFoldDB" id="A0A2T3BCI3"/>
<proteinExistence type="predicted"/>
<dbReference type="InterPro" id="IPR054707">
    <property type="entry name" value="DhpH_subs-bd"/>
</dbReference>
<protein>
    <recommendedName>
        <fullName evidence="1">2,6-dihydroxypyridine 3-monooxygenase substrate binding domain-containing protein</fullName>
    </recommendedName>
</protein>
<keyword evidence="3" id="KW-1185">Reference proteome</keyword>
<organism evidence="2 3">
    <name type="scientific">Amorphotheca resinae ATCC 22711</name>
    <dbReference type="NCBI Taxonomy" id="857342"/>
    <lineage>
        <taxon>Eukaryota</taxon>
        <taxon>Fungi</taxon>
        <taxon>Dikarya</taxon>
        <taxon>Ascomycota</taxon>
        <taxon>Pezizomycotina</taxon>
        <taxon>Leotiomycetes</taxon>
        <taxon>Helotiales</taxon>
        <taxon>Amorphothecaceae</taxon>
        <taxon>Amorphotheca</taxon>
    </lineage>
</organism>
<dbReference type="EMBL" id="KZ679006">
    <property type="protein sequence ID" value="PSS27105.1"/>
    <property type="molecule type" value="Genomic_DNA"/>
</dbReference>
<dbReference type="SUPFAM" id="SSF51905">
    <property type="entry name" value="FAD/NAD(P)-binding domain"/>
    <property type="match status" value="1"/>
</dbReference>
<dbReference type="STRING" id="857342.A0A2T3BCI3"/>
<dbReference type="GeneID" id="36576567"/>
<dbReference type="Gene3D" id="3.30.9.60">
    <property type="match status" value="1"/>
</dbReference>
<dbReference type="Pfam" id="PF22607">
    <property type="entry name" value="FAD_binding-like"/>
    <property type="match status" value="1"/>
</dbReference>
<dbReference type="PANTHER" id="PTHR47469:SF2">
    <property type="entry name" value="OS06G0597600 PROTEIN"/>
    <property type="match status" value="1"/>
</dbReference>
<dbReference type="PRINTS" id="PR00420">
    <property type="entry name" value="RNGMNOXGNASE"/>
</dbReference>
<dbReference type="PANTHER" id="PTHR47469">
    <property type="entry name" value="MONOOXYGENASE-LIKE"/>
    <property type="match status" value="1"/>
</dbReference>
<evidence type="ECO:0000259" key="1">
    <source>
        <dbReference type="Pfam" id="PF22607"/>
    </source>
</evidence>
<evidence type="ECO:0000313" key="3">
    <source>
        <dbReference type="Proteomes" id="UP000241818"/>
    </source>
</evidence>
<evidence type="ECO:0000313" key="2">
    <source>
        <dbReference type="EMBL" id="PSS27105.1"/>
    </source>
</evidence>
<dbReference type="InterPro" id="IPR036188">
    <property type="entry name" value="FAD/NAD-bd_sf"/>
</dbReference>
<accession>A0A2T3BCI3</accession>
<dbReference type="Proteomes" id="UP000241818">
    <property type="component" value="Unassembled WGS sequence"/>
</dbReference>
<gene>
    <name evidence="2" type="ORF">M430DRAFT_54687</name>
</gene>
<dbReference type="OrthoDB" id="655030at2759"/>
<dbReference type="InParanoid" id="A0A2T3BCI3"/>
<dbReference type="InterPro" id="IPR053212">
    <property type="entry name" value="DHP_3-monooxygenase"/>
</dbReference>
<name>A0A2T3BCI3_AMORE</name>
<sequence length="419" mass="46979">MSMAVQPKKIVIVGGSLAGLLAGLVLKRLGHDVRILERSPSSQLQTQGTGIVFGPQVQEYFDRFIRMRETYTVRSYRRQTVDGEGKSIPELEEQIVQQMVSWDLVYVVLRGEFDGLASGYLQRVEKWGDEGQGKGTYEYGCVAVGIRDKGEKVELEFVDREGQTQVLEADMVIGADGPSSTIRRILLPEVERKHAGYVAWRGTMLEKEATKELKEMVTDRLPYYFNNTEGTHIVAYLIPGQDGTLEPGSRLINWVWYCNYRPDSKEYQDLMTDSSGRTHRLTMPAGKVQQQLWMQQKAYAAKVLPPQFSELVAGTKAPFVQAITDALSPQASFFNHKVLLVGDALAGFRPHATASMSQAAMHALLLERMMRGELSWEEMCELMMKYARRVSEAGIKMGEKSQFKGQGGGKGWFAISQAK</sequence>
<reference evidence="2 3" key="1">
    <citation type="journal article" date="2018" name="New Phytol.">
        <title>Comparative genomics and transcriptomics depict ericoid mycorrhizal fungi as versatile saprotrophs and plant mutualists.</title>
        <authorList>
            <person name="Martino E."/>
            <person name="Morin E."/>
            <person name="Grelet G.A."/>
            <person name="Kuo A."/>
            <person name="Kohler A."/>
            <person name="Daghino S."/>
            <person name="Barry K.W."/>
            <person name="Cichocki N."/>
            <person name="Clum A."/>
            <person name="Dockter R.B."/>
            <person name="Hainaut M."/>
            <person name="Kuo R.C."/>
            <person name="LaButti K."/>
            <person name="Lindahl B.D."/>
            <person name="Lindquist E.A."/>
            <person name="Lipzen A."/>
            <person name="Khouja H.R."/>
            <person name="Magnuson J."/>
            <person name="Murat C."/>
            <person name="Ohm R.A."/>
            <person name="Singer S.W."/>
            <person name="Spatafora J.W."/>
            <person name="Wang M."/>
            <person name="Veneault-Fourrey C."/>
            <person name="Henrissat B."/>
            <person name="Grigoriev I.V."/>
            <person name="Martin F.M."/>
            <person name="Perotto S."/>
        </authorList>
    </citation>
    <scope>NUCLEOTIDE SEQUENCE [LARGE SCALE GENOMIC DNA]</scope>
    <source>
        <strain evidence="2 3">ATCC 22711</strain>
    </source>
</reference>
<dbReference type="SUPFAM" id="SSF54373">
    <property type="entry name" value="FAD-linked reductases, C-terminal domain"/>
    <property type="match status" value="1"/>
</dbReference>
<feature type="domain" description="2,6-dihydroxypyridine 3-monooxygenase substrate binding" evidence="1">
    <location>
        <begin position="195"/>
        <end position="325"/>
    </location>
</feature>
<dbReference type="RefSeq" id="XP_024724630.1">
    <property type="nucleotide sequence ID" value="XM_024868486.1"/>
</dbReference>
<dbReference type="Gene3D" id="3.40.50.720">
    <property type="entry name" value="NAD(P)-binding Rossmann-like Domain"/>
    <property type="match status" value="1"/>
</dbReference>